<gene>
    <name evidence="2" type="ORF">METZ01_LOCUS372689</name>
</gene>
<accession>A0A382TDG1</accession>
<protein>
    <recommendedName>
        <fullName evidence="1">DUF4399 domain-containing protein</fullName>
    </recommendedName>
</protein>
<evidence type="ECO:0000259" key="1">
    <source>
        <dbReference type="Pfam" id="PF14347"/>
    </source>
</evidence>
<reference evidence="2" key="1">
    <citation type="submission" date="2018-05" db="EMBL/GenBank/DDBJ databases">
        <authorList>
            <person name="Lanie J.A."/>
            <person name="Ng W.-L."/>
            <person name="Kazmierczak K.M."/>
            <person name="Andrzejewski T.M."/>
            <person name="Davidsen T.M."/>
            <person name="Wayne K.J."/>
            <person name="Tettelin H."/>
            <person name="Glass J.I."/>
            <person name="Rusch D."/>
            <person name="Podicherti R."/>
            <person name="Tsui H.-C.T."/>
            <person name="Winkler M.E."/>
        </authorList>
    </citation>
    <scope>NUCLEOTIDE SEQUENCE</scope>
</reference>
<evidence type="ECO:0000313" key="2">
    <source>
        <dbReference type="EMBL" id="SVD19835.1"/>
    </source>
</evidence>
<dbReference type="Pfam" id="PF14347">
    <property type="entry name" value="DUF4399"/>
    <property type="match status" value="1"/>
</dbReference>
<feature type="domain" description="DUF4399" evidence="1">
    <location>
        <begin position="36"/>
        <end position="124"/>
    </location>
</feature>
<dbReference type="InterPro" id="IPR025512">
    <property type="entry name" value="DUF4399"/>
</dbReference>
<proteinExistence type="predicted"/>
<dbReference type="EMBL" id="UINC01135591">
    <property type="protein sequence ID" value="SVD19835.1"/>
    <property type="molecule type" value="Genomic_DNA"/>
</dbReference>
<name>A0A382TDG1_9ZZZZ</name>
<feature type="non-terminal residue" evidence="2">
    <location>
        <position position="1"/>
    </location>
</feature>
<organism evidence="2">
    <name type="scientific">marine metagenome</name>
    <dbReference type="NCBI Taxonomy" id="408172"/>
    <lineage>
        <taxon>unclassified sequences</taxon>
        <taxon>metagenomes</taxon>
        <taxon>ecological metagenomes</taxon>
    </lineage>
</organism>
<dbReference type="AlphaFoldDB" id="A0A382TDG1"/>
<sequence length="124" mass="13605">SACQPSTTTNKKAVIEPSVFFKNIQNGAVLSSPFFVEMGVEGMEVEPSGKINTNKGHHHIIINKTCMEDGEIIPVDNQHIHYGGGQKEAQLDLEPGNYSLTLQFANGMHQSYGEMCKTINVTVR</sequence>